<reference evidence="3 4" key="1">
    <citation type="submission" date="2017-07" db="EMBL/GenBank/DDBJ databases">
        <authorList>
            <person name="Talla V."/>
            <person name="Backstrom N."/>
        </authorList>
    </citation>
    <scope>NUCLEOTIDE SEQUENCE [LARGE SCALE GENOMIC DNA]</scope>
</reference>
<dbReference type="Proteomes" id="UP000324832">
    <property type="component" value="Unassembled WGS sequence"/>
</dbReference>
<keyword evidence="4" id="KW-1185">Reference proteome</keyword>
<sequence length="553" mass="64670">MDGPTLEHSDSDSCESWTVLDSGPAEGTEAPAFTDIHYESSSPEINERDEDTDGISVISDSEVDIPIPYTNYNDEHVKEEIRPTEQLIPQFNLSHPHLSNYNSTDETLRANNFLGDSIKHKTYVHKRNKRLSTVLNIIVLGSVITAAGVAIGHMWGAKHDCSIRTTPSVNKILSNLYKLQEENAYLRSKLKELSSYFQHHQKQVNKKPTRCMKTFEESLNNKNAKKFTKCVDDKTIPMDELDAHLVEPLFEKEFIEDVNKLQNVYQVNQSWLDKEIAKRLKNEEDHTNKYLMKQSTVVGPTILGSTNEKENVKNEENTGDETNDIKRVTYADSLKSNNKKLEKREIPKIIENDTKRLLNRQYKSENENNILQSISDEELKKDDRYSVYKQRQDKKKSNRHKSFKKQKRRNKYEQWELKGGFMKDYDDISMEVQDNDYSIDPQKVLVRDIGVQNEANKKTVTESIKQTNVSNNFKAKETPNKKEKKDLTWYEKRSEFRNESRKKLEQEMFGPTAPNTAGWYFRRMQRREQCRTKNDNTTHRKISKHNMNYKIKH</sequence>
<feature type="compositionally biased region" description="Basic residues" evidence="1">
    <location>
        <begin position="392"/>
        <end position="410"/>
    </location>
</feature>
<evidence type="ECO:0000256" key="2">
    <source>
        <dbReference type="SAM" id="Phobius"/>
    </source>
</evidence>
<evidence type="ECO:0000313" key="4">
    <source>
        <dbReference type="Proteomes" id="UP000324832"/>
    </source>
</evidence>
<keyword evidence="2" id="KW-1133">Transmembrane helix</keyword>
<keyword evidence="2" id="KW-0812">Transmembrane</keyword>
<evidence type="ECO:0000256" key="1">
    <source>
        <dbReference type="SAM" id="MobiDB-lite"/>
    </source>
</evidence>
<feature type="compositionally biased region" description="Basic and acidic residues" evidence="1">
    <location>
        <begin position="1"/>
        <end position="11"/>
    </location>
</feature>
<accession>A0A5E4QCA8</accession>
<feature type="compositionally biased region" description="Basic and acidic residues" evidence="1">
    <location>
        <begin position="307"/>
        <end position="316"/>
    </location>
</feature>
<evidence type="ECO:0000313" key="3">
    <source>
        <dbReference type="EMBL" id="VVC95262.1"/>
    </source>
</evidence>
<gene>
    <name evidence="3" type="ORF">LSINAPIS_LOCUS7014</name>
</gene>
<proteinExistence type="predicted"/>
<feature type="region of interest" description="Disordered" evidence="1">
    <location>
        <begin position="304"/>
        <end position="324"/>
    </location>
</feature>
<dbReference type="EMBL" id="FZQP02002227">
    <property type="protein sequence ID" value="VVC95262.1"/>
    <property type="molecule type" value="Genomic_DNA"/>
</dbReference>
<organism evidence="3 4">
    <name type="scientific">Leptidea sinapis</name>
    <dbReference type="NCBI Taxonomy" id="189913"/>
    <lineage>
        <taxon>Eukaryota</taxon>
        <taxon>Metazoa</taxon>
        <taxon>Ecdysozoa</taxon>
        <taxon>Arthropoda</taxon>
        <taxon>Hexapoda</taxon>
        <taxon>Insecta</taxon>
        <taxon>Pterygota</taxon>
        <taxon>Neoptera</taxon>
        <taxon>Endopterygota</taxon>
        <taxon>Lepidoptera</taxon>
        <taxon>Glossata</taxon>
        <taxon>Ditrysia</taxon>
        <taxon>Papilionoidea</taxon>
        <taxon>Pieridae</taxon>
        <taxon>Dismorphiinae</taxon>
        <taxon>Leptidea</taxon>
    </lineage>
</organism>
<protein>
    <submittedName>
        <fullName evidence="3">Uncharacterized protein</fullName>
    </submittedName>
</protein>
<feature type="region of interest" description="Disordered" evidence="1">
    <location>
        <begin position="387"/>
        <end position="410"/>
    </location>
</feature>
<feature type="region of interest" description="Disordered" evidence="1">
    <location>
        <begin position="1"/>
        <end position="50"/>
    </location>
</feature>
<keyword evidence="2" id="KW-0472">Membrane</keyword>
<name>A0A5E4QCA8_9NEOP</name>
<dbReference type="AlphaFoldDB" id="A0A5E4QCA8"/>
<feature type="transmembrane region" description="Helical" evidence="2">
    <location>
        <begin position="134"/>
        <end position="155"/>
    </location>
</feature>